<protein>
    <submittedName>
        <fullName evidence="3">Uncharacterized protein</fullName>
    </submittedName>
</protein>
<name>A0A8J3MPY7_9CHLR</name>
<gene>
    <name evidence="3" type="ORF">KSX_02360</name>
</gene>
<dbReference type="RefSeq" id="WP_220191661.1">
    <property type="nucleotide sequence ID" value="NZ_BNJF01000001.1"/>
</dbReference>
<feature type="compositionally biased region" description="Polar residues" evidence="1">
    <location>
        <begin position="89"/>
        <end position="116"/>
    </location>
</feature>
<comment type="caution">
    <text evidence="3">The sequence shown here is derived from an EMBL/GenBank/DDBJ whole genome shotgun (WGS) entry which is preliminary data.</text>
</comment>
<feature type="compositionally biased region" description="Basic and acidic residues" evidence="1">
    <location>
        <begin position="66"/>
        <end position="78"/>
    </location>
</feature>
<evidence type="ECO:0000256" key="2">
    <source>
        <dbReference type="SAM" id="SignalP"/>
    </source>
</evidence>
<evidence type="ECO:0000313" key="4">
    <source>
        <dbReference type="Proteomes" id="UP000612362"/>
    </source>
</evidence>
<evidence type="ECO:0000313" key="3">
    <source>
        <dbReference type="EMBL" id="GHO42073.1"/>
    </source>
</evidence>
<feature type="compositionally biased region" description="Low complexity" evidence="1">
    <location>
        <begin position="53"/>
        <end position="64"/>
    </location>
</feature>
<proteinExistence type="predicted"/>
<sequence>MQRRLRPLWFAASSLTLLLTLLATVFIYHAEAHASTTPGGGAIGKPFIRQITSSTTTQSQPSTPGKDTKVQNPEIRDEPEGDDGEDAIAQNQSRLAPNGTSWKGTNRSIAPTSKQKGWSVATPAHKSSSYGTLKTSFDGLTLRQQRLANNGNQFTVEPPDQGLCVNSNFVLETVNDVLNIYDQRGHEALGVTDLNTFYGYSPAITRTSTPPTFGPAITDPSCYYDHETNRWFHVVLTLDVDPATGDYLGSNHLDIAVSKTADPRGKWTIYRLPVQDDGTDGTPNHQCDGGPCLGDYPHIGADANGFYITTNEFPFFGDGYHASQIYAFSKQALVHNEKTVTVVQYDTFNSVNGNPAFTVWPAFSPDTQYARERNGTEYFLSTDAVLTDSGTSSNLITWALTNTHTLRNKQPAVSLTFSIQTVKPYTVPERAPQKAGNFPLGQCLNDAACATGVLGGPDPFVPETIGPLDSSDTRMQQVMYANGRIWGAINTAVTINGQTEVGVEYIIVKPQQGGAQPQYQVEKSDYYAAFGANLLYPAIGITSSGKGAIAFTLVGPNDYPSAAFALVDRNGIGPVRIAAAGKGPQDGFSEYKAFGNPPRPRWGDYGAAVPLGNSVWIASEYIGQSCTLQQYLTDTTASPLYTCNKTRVALGNWYTRISEIHT</sequence>
<reference evidence="3" key="1">
    <citation type="submission" date="2020-10" db="EMBL/GenBank/DDBJ databases">
        <title>Taxonomic study of unclassified bacteria belonging to the class Ktedonobacteria.</title>
        <authorList>
            <person name="Yabe S."/>
            <person name="Wang C.M."/>
            <person name="Zheng Y."/>
            <person name="Sakai Y."/>
            <person name="Cavaletti L."/>
            <person name="Monciardini P."/>
            <person name="Donadio S."/>
        </authorList>
    </citation>
    <scope>NUCLEOTIDE SEQUENCE</scope>
    <source>
        <strain evidence="3">SOSP1-1</strain>
    </source>
</reference>
<accession>A0A8J3MPY7</accession>
<organism evidence="3 4">
    <name type="scientific">Ktedonospora formicarum</name>
    <dbReference type="NCBI Taxonomy" id="2778364"/>
    <lineage>
        <taxon>Bacteria</taxon>
        <taxon>Bacillati</taxon>
        <taxon>Chloroflexota</taxon>
        <taxon>Ktedonobacteria</taxon>
        <taxon>Ktedonobacterales</taxon>
        <taxon>Ktedonobacteraceae</taxon>
        <taxon>Ktedonospora</taxon>
    </lineage>
</organism>
<dbReference type="AlphaFoldDB" id="A0A8J3MPY7"/>
<evidence type="ECO:0000256" key="1">
    <source>
        <dbReference type="SAM" id="MobiDB-lite"/>
    </source>
</evidence>
<keyword evidence="4" id="KW-1185">Reference proteome</keyword>
<feature type="region of interest" description="Disordered" evidence="1">
    <location>
        <begin position="53"/>
        <end position="126"/>
    </location>
</feature>
<feature type="signal peptide" evidence="2">
    <location>
        <begin position="1"/>
        <end position="34"/>
    </location>
</feature>
<keyword evidence="2" id="KW-0732">Signal</keyword>
<feature type="chain" id="PRO_5035324678" evidence="2">
    <location>
        <begin position="35"/>
        <end position="662"/>
    </location>
</feature>
<dbReference type="EMBL" id="BNJF01000001">
    <property type="protein sequence ID" value="GHO42073.1"/>
    <property type="molecule type" value="Genomic_DNA"/>
</dbReference>
<dbReference type="Proteomes" id="UP000612362">
    <property type="component" value="Unassembled WGS sequence"/>
</dbReference>